<dbReference type="InterPro" id="IPR001343">
    <property type="entry name" value="Hemolysn_Ca-bd"/>
</dbReference>
<dbReference type="RefSeq" id="WP_394630433.1">
    <property type="nucleotide sequence ID" value="NZ_JBIHSF010000011.1"/>
</dbReference>
<dbReference type="InterPro" id="IPR018511">
    <property type="entry name" value="Hemolysin-typ_Ca-bd_CS"/>
</dbReference>
<dbReference type="NCBIfam" id="TIGR01965">
    <property type="entry name" value="VCBS_repeat"/>
    <property type="match status" value="7"/>
</dbReference>
<keyword evidence="1" id="KW-0106">Calcium</keyword>
<reference evidence="3 4" key="1">
    <citation type="submission" date="2024-10" db="EMBL/GenBank/DDBJ databases">
        <authorList>
            <person name="Yibar A."/>
            <person name="Saticioglu I.B."/>
            <person name="Duman M."/>
            <person name="Ajmi N."/>
            <person name="Gurler F."/>
            <person name="Ay H."/>
            <person name="Onuk E."/>
            <person name="Guler S."/>
            <person name="Romalde J.L."/>
        </authorList>
    </citation>
    <scope>NUCLEOTIDE SEQUENCE [LARGE SCALE GENOMIC DNA]</scope>
    <source>
        <strain evidence="3 4">1-TCBS-B</strain>
    </source>
</reference>
<evidence type="ECO:0000313" key="3">
    <source>
        <dbReference type="EMBL" id="MFH0262995.1"/>
    </source>
</evidence>
<feature type="domain" description="RapA2 cadherin-like" evidence="2">
    <location>
        <begin position="510"/>
        <end position="579"/>
    </location>
</feature>
<feature type="domain" description="RapA2 cadherin-like" evidence="2">
    <location>
        <begin position="609"/>
        <end position="687"/>
    </location>
</feature>
<proteinExistence type="predicted"/>
<organism evidence="3 4">
    <name type="scientific">Vibrio barjaei</name>
    <dbReference type="NCBI Taxonomy" id="1676683"/>
    <lineage>
        <taxon>Bacteria</taxon>
        <taxon>Pseudomonadati</taxon>
        <taxon>Pseudomonadota</taxon>
        <taxon>Gammaproteobacteria</taxon>
        <taxon>Vibrionales</taxon>
        <taxon>Vibrionaceae</taxon>
        <taxon>Vibrio</taxon>
    </lineage>
</organism>
<gene>
    <name evidence="3" type="ORF">ACGRH2_21615</name>
</gene>
<comment type="caution">
    <text evidence="3">The sequence shown here is derived from an EMBL/GenBank/DDBJ whole genome shotgun (WGS) entry which is preliminary data.</text>
</comment>
<dbReference type="Gene3D" id="2.150.10.10">
    <property type="entry name" value="Serralysin-like metalloprotease, C-terminal"/>
    <property type="match status" value="1"/>
</dbReference>
<dbReference type="InterPro" id="IPR010221">
    <property type="entry name" value="VCBS_dom"/>
</dbReference>
<dbReference type="Gene3D" id="2.60.40.10">
    <property type="entry name" value="Immunoglobulins"/>
    <property type="match status" value="3"/>
</dbReference>
<dbReference type="SUPFAM" id="SSF51120">
    <property type="entry name" value="beta-Roll"/>
    <property type="match status" value="1"/>
</dbReference>
<dbReference type="Pfam" id="PF00353">
    <property type="entry name" value="HemolysinCabind"/>
    <property type="match status" value="1"/>
</dbReference>
<name>A0ABW7IPI3_9VIBR</name>
<evidence type="ECO:0000259" key="2">
    <source>
        <dbReference type="Pfam" id="PF17803"/>
    </source>
</evidence>
<keyword evidence="4" id="KW-1185">Reference proteome</keyword>
<feature type="domain" description="RapA2 cadherin-like" evidence="2">
    <location>
        <begin position="213"/>
        <end position="283"/>
    </location>
</feature>
<protein>
    <submittedName>
        <fullName evidence="3">VCBS domain-containing protein</fullName>
    </submittedName>
</protein>
<feature type="domain" description="RapA2 cadherin-like" evidence="2">
    <location>
        <begin position="411"/>
        <end position="480"/>
    </location>
</feature>
<accession>A0ABW7IPI3</accession>
<evidence type="ECO:0000256" key="1">
    <source>
        <dbReference type="ARBA" id="ARBA00022837"/>
    </source>
</evidence>
<dbReference type="PROSITE" id="PS00330">
    <property type="entry name" value="HEMOLYSIN_CALCIUM"/>
    <property type="match status" value="1"/>
</dbReference>
<dbReference type="Pfam" id="PF17803">
    <property type="entry name" value="Cadherin_4"/>
    <property type="match status" value="5"/>
</dbReference>
<dbReference type="InterPro" id="IPR013783">
    <property type="entry name" value="Ig-like_fold"/>
</dbReference>
<dbReference type="Proteomes" id="UP001607125">
    <property type="component" value="Unassembled WGS sequence"/>
</dbReference>
<feature type="domain" description="RapA2 cadherin-like" evidence="2">
    <location>
        <begin position="313"/>
        <end position="381"/>
    </location>
</feature>
<dbReference type="EMBL" id="JBIHSF010000011">
    <property type="protein sequence ID" value="MFH0262995.1"/>
    <property type="molecule type" value="Genomic_DNA"/>
</dbReference>
<dbReference type="InterPro" id="IPR011049">
    <property type="entry name" value="Serralysin-like_metalloprot_C"/>
</dbReference>
<evidence type="ECO:0000313" key="4">
    <source>
        <dbReference type="Proteomes" id="UP001607125"/>
    </source>
</evidence>
<dbReference type="InterPro" id="IPR040853">
    <property type="entry name" value="RapA2_cadherin-like"/>
</dbReference>
<sequence length="1045" mass="109288">MATENTTTQLTGNFDSGDVDTVNVADSHHWQVVSGDPRGELTVDPVTGAWTFNLTGDFEYLSEGETLSSPLSYQVKVTDEHGASDTITVNFQVTGTNDAPTIVAANTVATGTVHEDPAGVESGTANGVVTIADVDHNDTHSYSLSNSGMVTEIQGTYGTLKLIAGDTPESVKWEYVLDQDKANSLNDGPVTENFDLFIESLVGGVAQGDAIKQTIEVTVEGRNDAAIVAPESQTHAETDAPLQMSGNLNSTDVDNPDDTFTVQNNKQGTYGTFSIDANGEWTFVANQAFNSLNVGQSVEETFAVTTIDGTPTSVTVKIEGTNDAATVSVGSVERDETDAPLTITDTLTSSDVDNADNTFTPSSKVGTYGTFSIDANGVWTFVAKESFDHLNVGQSVSETFDVTSVDGTPSTVTVKINGTNDAADISAATENLTESNSILTANGTLTADDPDNPNNVFVAQNGTVGNLGTFTLTAAGVWTFTAKSNFDNLAEGQKAEESFTVTSIDGTTSEVKIVITGTNDAATVSSADVTLQETDAVLSTSGTLTSTDIDNPDNKFQEQTNVAGNHGTFSIDADGNWTYIADESFNSLNVGQSVDDTFNVKSVDGTVSTVKVTIQGTNDAPSITGDFAKGVQEGVTDSVSGTVNITDVDSASVTRSLRNGTLSGDTFTATGQYGTLTFNVTTGVWAYVLLTGSSNALTGDQTATETFYIEATDGAPGGDSVQPITITVTGNKGQIGDSSIDDILTATSGDEWLFGNSIPTGGGISGDTDSQDTFRWETASLAGTDTIKDFDVRDFAATDPTVKHDVVDLTAVDFKADQQLTDQLSVSEQSGDTVIAISDSGAVLQSIVLEGVTLTSLLGVSQQEVDSMTPTEVLLALHQSEQLTLPDQIHIGTGASETLIGTDESDIIYGGGGNDILTGGDGFDLFLFTEEGAGTTTNPAEQTVTDFHIGDDKLDISDLLPDHDNLGDLLGNITITVNDDPNDNTDPATTVISVTNNGEQTDITLEGIGWNDLGIADSNVMTDQGNHQSELLNQLDHLSIIKVDP</sequence>